<dbReference type="PANTHER" id="PTHR10151">
    <property type="entry name" value="ECTONUCLEOTIDE PYROPHOSPHATASE/PHOSPHODIESTERASE"/>
    <property type="match status" value="1"/>
</dbReference>
<dbReference type="Gene3D" id="3.30.1360.180">
    <property type="match status" value="1"/>
</dbReference>
<reference evidence="1" key="5">
    <citation type="submission" date="2024-05" db="EMBL/GenBank/DDBJ databases">
        <authorList>
            <person name="Sun Q."/>
            <person name="Zhou Y."/>
        </authorList>
    </citation>
    <scope>NUCLEOTIDE SEQUENCE</scope>
    <source>
        <strain evidence="1">CGMCC 1.12707</strain>
    </source>
</reference>
<reference evidence="1" key="1">
    <citation type="journal article" date="2014" name="Int. J. Syst. Evol. Microbiol.">
        <title>Complete genome of a new Firmicutes species belonging to the dominant human colonic microbiota ('Ruminococcus bicirculans') reveals two chromosomes and a selective capacity to utilize plant glucans.</title>
        <authorList>
            <consortium name="NISC Comparative Sequencing Program"/>
            <person name="Wegmann U."/>
            <person name="Louis P."/>
            <person name="Goesmann A."/>
            <person name="Henrissat B."/>
            <person name="Duncan S.H."/>
            <person name="Flint H.J."/>
        </authorList>
    </citation>
    <scope>NUCLEOTIDE SEQUENCE</scope>
    <source>
        <strain evidence="1">CGMCC 1.12707</strain>
    </source>
</reference>
<dbReference type="OrthoDB" id="9779418at2"/>
<dbReference type="STRING" id="1434701.SAMN05443634_106175"/>
<dbReference type="EMBL" id="FRBH01000006">
    <property type="protein sequence ID" value="SHL15539.1"/>
    <property type="molecule type" value="Genomic_DNA"/>
</dbReference>
<dbReference type="GO" id="GO:0016787">
    <property type="term" value="F:hydrolase activity"/>
    <property type="evidence" value="ECO:0007669"/>
    <property type="project" value="UniProtKB-ARBA"/>
</dbReference>
<evidence type="ECO:0000313" key="2">
    <source>
        <dbReference type="EMBL" id="SHL15539.1"/>
    </source>
</evidence>
<reference evidence="4" key="4">
    <citation type="journal article" date="2019" name="Int. J. Syst. Evol. Microbiol.">
        <title>The Global Catalogue of Microorganisms (GCM) 10K type strain sequencing project: providing services to taxonomists for standard genome sequencing and annotation.</title>
        <authorList>
            <consortium name="The Broad Institute Genomics Platform"/>
            <consortium name="The Broad Institute Genome Sequencing Center for Infectious Disease"/>
            <person name="Wu L."/>
            <person name="Ma J."/>
        </authorList>
    </citation>
    <scope>NUCLEOTIDE SEQUENCE [LARGE SCALE GENOMIC DNA]</scope>
    <source>
        <strain evidence="4">CGMCC 1.12707</strain>
    </source>
</reference>
<reference evidence="2" key="2">
    <citation type="submission" date="2016-11" db="EMBL/GenBank/DDBJ databases">
        <authorList>
            <person name="Jaros S."/>
            <person name="Januszkiewicz K."/>
            <person name="Wedrychowicz H."/>
        </authorList>
    </citation>
    <scope>NUCLEOTIDE SEQUENCE [LARGE SCALE GENOMIC DNA]</scope>
    <source>
        <strain evidence="2">DSM 27989</strain>
    </source>
</reference>
<evidence type="ECO:0000313" key="4">
    <source>
        <dbReference type="Proteomes" id="UP000650994"/>
    </source>
</evidence>
<dbReference type="InterPro" id="IPR017850">
    <property type="entry name" value="Alkaline_phosphatase_core_sf"/>
</dbReference>
<dbReference type="Pfam" id="PF01663">
    <property type="entry name" value="Phosphodiest"/>
    <property type="match status" value="1"/>
</dbReference>
<dbReference type="RefSeq" id="WP_072931805.1">
    <property type="nucleotide sequence ID" value="NZ_BMFL01000008.1"/>
</dbReference>
<dbReference type="InterPro" id="IPR002591">
    <property type="entry name" value="Phosphodiest/P_Trfase"/>
</dbReference>
<protein>
    <submittedName>
        <fullName evidence="1">Alkaline phosphatase family protein</fullName>
    </submittedName>
    <submittedName>
        <fullName evidence="2">Predicted pyrophosphatase or phosphodiesterase, AlkP superfamily</fullName>
    </submittedName>
</protein>
<dbReference type="Proteomes" id="UP000650994">
    <property type="component" value="Unassembled WGS sequence"/>
</dbReference>
<accession>A0A1M6YC75</accession>
<organism evidence="2 3">
    <name type="scientific">Chishuiella changwenlii</name>
    <dbReference type="NCBI Taxonomy" id="1434701"/>
    <lineage>
        <taxon>Bacteria</taxon>
        <taxon>Pseudomonadati</taxon>
        <taxon>Bacteroidota</taxon>
        <taxon>Flavobacteriia</taxon>
        <taxon>Flavobacteriales</taxon>
        <taxon>Weeksellaceae</taxon>
        <taxon>Chishuiella</taxon>
    </lineage>
</organism>
<dbReference type="AlphaFoldDB" id="A0A1M6YC75"/>
<dbReference type="SUPFAM" id="SSF53649">
    <property type="entry name" value="Alkaline phosphatase-like"/>
    <property type="match status" value="1"/>
</dbReference>
<dbReference type="CDD" id="cd16018">
    <property type="entry name" value="Enpp"/>
    <property type="match status" value="1"/>
</dbReference>
<reference evidence="3" key="3">
    <citation type="submission" date="2016-11" db="EMBL/GenBank/DDBJ databases">
        <authorList>
            <person name="Varghese N."/>
            <person name="Submissions S."/>
        </authorList>
    </citation>
    <scope>NUCLEOTIDE SEQUENCE [LARGE SCALE GENOMIC DNA]</scope>
    <source>
        <strain evidence="3">DSM 27989</strain>
    </source>
</reference>
<evidence type="ECO:0000313" key="3">
    <source>
        <dbReference type="Proteomes" id="UP000184120"/>
    </source>
</evidence>
<dbReference type="Gene3D" id="3.40.720.10">
    <property type="entry name" value="Alkaline Phosphatase, subunit A"/>
    <property type="match status" value="1"/>
</dbReference>
<gene>
    <name evidence="1" type="ORF">GCM10010984_14230</name>
    <name evidence="2" type="ORF">SAMN05443634_106175</name>
</gene>
<evidence type="ECO:0000313" key="1">
    <source>
        <dbReference type="EMBL" id="GGE97837.1"/>
    </source>
</evidence>
<sequence length="421" mass="47417">MKKTFLTIFSAIAFTTSVVINAQEIEEQLVVENRVNDSKQQEKPYVILISADGFRYDYAEKHDAKNLLALAKSGIKADAMNPSFPSVTFPNHYTIVTGLIPPHHGLVGNSMFDRKTGERYSLGNKSAVTNPKWYGGTPIWNLAEQNNMLSACYYWPGSEAAINGSLPTYSYKYSEKSPVDFRIQQVVNWLELPAEKRPHLITFYFPEVDHAGHSYGPDAKETKEAVQFVDESVKKLNDAVTKTGLKVNFVFVSDHGMTRIDNQNPLKLPIKIDESKVDVSSNGSYVSLFVKNEKDIESIYQEIKAAKTEKFEVYKTTDVPKKYKFDKKNDYHNRIGDIILIAHAPSYFANNKAPNGSHGFLVEETPEMKATFFAWGPNFKTGKEIKTFTNTAVYPMIAKLLGLPITEKIDGNNKLAKEILK</sequence>
<dbReference type="Proteomes" id="UP000184120">
    <property type="component" value="Unassembled WGS sequence"/>
</dbReference>
<dbReference type="EMBL" id="BMFL01000008">
    <property type="protein sequence ID" value="GGE97837.1"/>
    <property type="molecule type" value="Genomic_DNA"/>
</dbReference>
<dbReference type="PANTHER" id="PTHR10151:SF120">
    <property type="entry name" value="BIS(5'-ADENOSYL)-TRIPHOSPHATASE"/>
    <property type="match status" value="1"/>
</dbReference>
<proteinExistence type="predicted"/>
<name>A0A1M6YC75_9FLAO</name>
<keyword evidence="4" id="KW-1185">Reference proteome</keyword>